<comment type="catalytic activity">
    <reaction evidence="9">
        <text>a 5'-end NAD(+)-phospho-ribonucleoside in mRNA + H2O = a 5'-end phospho-adenosine-phospho-ribonucleoside in mRNA + beta-nicotinamide D-ribonucleotide + 2 H(+)</text>
        <dbReference type="Rhea" id="RHEA:60876"/>
        <dbReference type="Rhea" id="RHEA-COMP:15698"/>
        <dbReference type="Rhea" id="RHEA-COMP:15719"/>
        <dbReference type="ChEBI" id="CHEBI:14649"/>
        <dbReference type="ChEBI" id="CHEBI:15377"/>
        <dbReference type="ChEBI" id="CHEBI:15378"/>
        <dbReference type="ChEBI" id="CHEBI:144029"/>
        <dbReference type="ChEBI" id="CHEBI:144051"/>
    </reaction>
    <physiologicalReaction direction="left-to-right" evidence="9">
        <dbReference type="Rhea" id="RHEA:60877"/>
    </physiologicalReaction>
</comment>
<name>A0AB35MG29_9MICO</name>
<proteinExistence type="inferred from homology"/>
<evidence type="ECO:0000256" key="5">
    <source>
        <dbReference type="ARBA" id="ARBA00022723"/>
    </source>
</evidence>
<dbReference type="AlphaFoldDB" id="A0AB35MG29"/>
<dbReference type="EMBL" id="JAUHQB010000002">
    <property type="protein sequence ID" value="MDN4482688.1"/>
    <property type="molecule type" value="Genomic_DNA"/>
</dbReference>
<comment type="cofactor">
    <cofactor evidence="1">
        <name>Mg(2+)</name>
        <dbReference type="ChEBI" id="CHEBI:18420"/>
    </cofactor>
</comment>
<dbReference type="InterPro" id="IPR020084">
    <property type="entry name" value="NUDIX_hydrolase_CS"/>
</dbReference>
<keyword evidence="5" id="KW-0479">Metal-binding</keyword>
<keyword evidence="6 11" id="KW-0378">Hydrolase</keyword>
<comment type="cofactor">
    <cofactor evidence="2">
        <name>Zn(2+)</name>
        <dbReference type="ChEBI" id="CHEBI:29105"/>
    </cofactor>
</comment>
<dbReference type="GO" id="GO:0046872">
    <property type="term" value="F:metal ion binding"/>
    <property type="evidence" value="ECO:0007669"/>
    <property type="project" value="UniProtKB-KW"/>
</dbReference>
<evidence type="ECO:0000313" key="11">
    <source>
        <dbReference type="EMBL" id="MDN4482688.1"/>
    </source>
</evidence>
<dbReference type="EC" id="3.6.1.22" evidence="4"/>
<keyword evidence="7" id="KW-0460">Magnesium</keyword>
<gene>
    <name evidence="11" type="primary">nudC</name>
    <name evidence="11" type="ORF">QQ002_03935</name>
</gene>
<dbReference type="RefSeq" id="WP_301159761.1">
    <property type="nucleotide sequence ID" value="NZ_JAUHQB010000002.1"/>
</dbReference>
<dbReference type="InterPro" id="IPR049734">
    <property type="entry name" value="NudC-like_C"/>
</dbReference>
<dbReference type="NCBIfam" id="NF001299">
    <property type="entry name" value="PRK00241.1"/>
    <property type="match status" value="1"/>
</dbReference>
<dbReference type="GO" id="GO:0035529">
    <property type="term" value="F:NADH pyrophosphatase activity"/>
    <property type="evidence" value="ECO:0007669"/>
    <property type="project" value="TreeGrafter"/>
</dbReference>
<dbReference type="PROSITE" id="PS00893">
    <property type="entry name" value="NUDIX_BOX"/>
    <property type="match status" value="1"/>
</dbReference>
<evidence type="ECO:0000259" key="10">
    <source>
        <dbReference type="PROSITE" id="PS51462"/>
    </source>
</evidence>
<reference evidence="11 12" key="1">
    <citation type="submission" date="2023-06" db="EMBL/GenBank/DDBJ databases">
        <title>SYSU T0a273.</title>
        <authorList>
            <person name="Gao L."/>
            <person name="Fang B.-Z."/>
            <person name="Li W.-J."/>
        </authorList>
    </citation>
    <scope>NUCLEOTIDE SEQUENCE [LARGE SCALE GENOMIC DNA]</scope>
    <source>
        <strain evidence="11 12">SYSU T0a273</strain>
    </source>
</reference>
<dbReference type="Pfam" id="PF09297">
    <property type="entry name" value="Zn_ribbon_NUD"/>
    <property type="match status" value="1"/>
</dbReference>
<evidence type="ECO:0000256" key="9">
    <source>
        <dbReference type="ARBA" id="ARBA00023679"/>
    </source>
</evidence>
<dbReference type="CDD" id="cd03429">
    <property type="entry name" value="NUDIX_NADH_pyrophosphatase_Nudt13"/>
    <property type="match status" value="1"/>
</dbReference>
<comment type="caution">
    <text evidence="11">The sequence shown here is derived from an EMBL/GenBank/DDBJ whole genome shotgun (WGS) entry which is preliminary data.</text>
</comment>
<evidence type="ECO:0000256" key="4">
    <source>
        <dbReference type="ARBA" id="ARBA00012381"/>
    </source>
</evidence>
<dbReference type="Proteomes" id="UP001172756">
    <property type="component" value="Unassembled WGS sequence"/>
</dbReference>
<evidence type="ECO:0000256" key="2">
    <source>
        <dbReference type="ARBA" id="ARBA00001947"/>
    </source>
</evidence>
<feature type="domain" description="Nudix hydrolase" evidence="10">
    <location>
        <begin position="159"/>
        <end position="283"/>
    </location>
</feature>
<protein>
    <recommendedName>
        <fullName evidence="4">NAD(+) diphosphatase</fullName>
        <ecNumber evidence="4">3.6.1.22</ecNumber>
    </recommendedName>
</protein>
<accession>A0AB35MG29</accession>
<evidence type="ECO:0000256" key="1">
    <source>
        <dbReference type="ARBA" id="ARBA00001946"/>
    </source>
</evidence>
<dbReference type="Gene3D" id="3.90.79.10">
    <property type="entry name" value="Nucleoside Triphosphate Pyrophosphohydrolase"/>
    <property type="match status" value="1"/>
</dbReference>
<dbReference type="InterPro" id="IPR015797">
    <property type="entry name" value="NUDIX_hydrolase-like_dom_sf"/>
</dbReference>
<evidence type="ECO:0000313" key="12">
    <source>
        <dbReference type="Proteomes" id="UP001172756"/>
    </source>
</evidence>
<dbReference type="SUPFAM" id="SSF55811">
    <property type="entry name" value="Nudix"/>
    <property type="match status" value="1"/>
</dbReference>
<dbReference type="Gene3D" id="3.90.79.20">
    <property type="match status" value="1"/>
</dbReference>
<comment type="similarity">
    <text evidence="3">Belongs to the Nudix hydrolase family. NudC subfamily.</text>
</comment>
<evidence type="ECO:0000256" key="3">
    <source>
        <dbReference type="ARBA" id="ARBA00009595"/>
    </source>
</evidence>
<dbReference type="GO" id="GO:0005829">
    <property type="term" value="C:cytosol"/>
    <property type="evidence" value="ECO:0007669"/>
    <property type="project" value="TreeGrafter"/>
</dbReference>
<dbReference type="GO" id="GO:0019677">
    <property type="term" value="P:NAD+ catabolic process"/>
    <property type="evidence" value="ECO:0007669"/>
    <property type="project" value="TreeGrafter"/>
</dbReference>
<evidence type="ECO:0000256" key="6">
    <source>
        <dbReference type="ARBA" id="ARBA00022801"/>
    </source>
</evidence>
<keyword evidence="8" id="KW-0520">NAD</keyword>
<dbReference type="PANTHER" id="PTHR42904:SF6">
    <property type="entry name" value="NAD-CAPPED RNA HYDROLASE NUDT12"/>
    <property type="match status" value="1"/>
</dbReference>
<sequence>MRNPWPLDLPSTVDRAAERRDAVDLAACDAIVVRDGRVLAAEGRLIELAPASQPPADLRVYLGRDGTRDLVALVPSDPAFGADHDGIGGETMRGLRDLLAGFWDRGAEGARDHELATTAIAISQWHASHPRCSLCGDPTAPTLGGWVRRCDACGRDHYPRTDPAMIVAVTDPDDRLLLAHAAHWSPRRFSHLAGFVEPGETFEQAVHREVWEEARLEVTDVEYLGSQPWPFPASVMVAFRARTATTAIEVDGLEIAEARFVAREEIGPQVRDGIIVLAPKGSVARRMLEDWYGGPLPEPRAGGPVDV</sequence>
<evidence type="ECO:0000256" key="7">
    <source>
        <dbReference type="ARBA" id="ARBA00022842"/>
    </source>
</evidence>
<dbReference type="InterPro" id="IPR015376">
    <property type="entry name" value="Znr_NADH_PPase"/>
</dbReference>
<organism evidence="11 12">
    <name type="scientific">Demequina lignilytica</name>
    <dbReference type="NCBI Taxonomy" id="3051663"/>
    <lineage>
        <taxon>Bacteria</taxon>
        <taxon>Bacillati</taxon>
        <taxon>Actinomycetota</taxon>
        <taxon>Actinomycetes</taxon>
        <taxon>Micrococcales</taxon>
        <taxon>Demequinaceae</taxon>
        <taxon>Demequina</taxon>
    </lineage>
</organism>
<dbReference type="Pfam" id="PF00293">
    <property type="entry name" value="NUDIX"/>
    <property type="match status" value="1"/>
</dbReference>
<dbReference type="GO" id="GO:0006742">
    <property type="term" value="P:NADP+ catabolic process"/>
    <property type="evidence" value="ECO:0007669"/>
    <property type="project" value="TreeGrafter"/>
</dbReference>
<dbReference type="InterPro" id="IPR000086">
    <property type="entry name" value="NUDIX_hydrolase_dom"/>
</dbReference>
<dbReference type="InterPro" id="IPR050241">
    <property type="entry name" value="NAD-cap_RNA_hydrolase_NudC"/>
</dbReference>
<dbReference type="PANTHER" id="PTHR42904">
    <property type="entry name" value="NUDIX HYDROLASE, NUDC SUBFAMILY"/>
    <property type="match status" value="1"/>
</dbReference>
<evidence type="ECO:0000256" key="8">
    <source>
        <dbReference type="ARBA" id="ARBA00023027"/>
    </source>
</evidence>
<dbReference type="PROSITE" id="PS51462">
    <property type="entry name" value="NUDIX"/>
    <property type="match status" value="1"/>
</dbReference>